<keyword evidence="2" id="KW-1185">Reference proteome</keyword>
<reference evidence="3" key="3">
    <citation type="submission" date="2025-04" db="UniProtKB">
        <authorList>
            <consortium name="RefSeq"/>
        </authorList>
    </citation>
    <scope>IDENTIFICATION</scope>
    <source>
        <strain evidence="3">CBS 304.34</strain>
    </source>
</reference>
<evidence type="ECO:0000313" key="1">
    <source>
        <dbReference type="EMBL" id="KAF2808995.1"/>
    </source>
</evidence>
<organism evidence="1">
    <name type="scientific">Mytilinidion resinicola</name>
    <dbReference type="NCBI Taxonomy" id="574789"/>
    <lineage>
        <taxon>Eukaryota</taxon>
        <taxon>Fungi</taxon>
        <taxon>Dikarya</taxon>
        <taxon>Ascomycota</taxon>
        <taxon>Pezizomycotina</taxon>
        <taxon>Dothideomycetes</taxon>
        <taxon>Pleosporomycetidae</taxon>
        <taxon>Mytilinidiales</taxon>
        <taxon>Mytilinidiaceae</taxon>
        <taxon>Mytilinidion</taxon>
    </lineage>
</organism>
<evidence type="ECO:0000313" key="3">
    <source>
        <dbReference type="RefSeq" id="XP_033575959.1"/>
    </source>
</evidence>
<dbReference type="Proteomes" id="UP000504636">
    <property type="component" value="Unplaced"/>
</dbReference>
<accession>A0A6A6YLZ2</accession>
<reference evidence="1 3" key="1">
    <citation type="journal article" date="2020" name="Stud. Mycol.">
        <title>101 Dothideomycetes genomes: a test case for predicting lifestyles and emergence of pathogens.</title>
        <authorList>
            <person name="Haridas S."/>
            <person name="Albert R."/>
            <person name="Binder M."/>
            <person name="Bloem J."/>
            <person name="Labutti K."/>
            <person name="Salamov A."/>
            <person name="Andreopoulos B."/>
            <person name="Baker S."/>
            <person name="Barry K."/>
            <person name="Bills G."/>
            <person name="Bluhm B."/>
            <person name="Cannon C."/>
            <person name="Castanera R."/>
            <person name="Culley D."/>
            <person name="Daum C."/>
            <person name="Ezra D."/>
            <person name="Gonzalez J."/>
            <person name="Henrissat B."/>
            <person name="Kuo A."/>
            <person name="Liang C."/>
            <person name="Lipzen A."/>
            <person name="Lutzoni F."/>
            <person name="Magnuson J."/>
            <person name="Mondo S."/>
            <person name="Nolan M."/>
            <person name="Ohm R."/>
            <person name="Pangilinan J."/>
            <person name="Park H.-J."/>
            <person name="Ramirez L."/>
            <person name="Alfaro M."/>
            <person name="Sun H."/>
            <person name="Tritt A."/>
            <person name="Yoshinaga Y."/>
            <person name="Zwiers L.-H."/>
            <person name="Turgeon B."/>
            <person name="Goodwin S."/>
            <person name="Spatafora J."/>
            <person name="Crous P."/>
            <person name="Grigoriev I."/>
        </authorList>
    </citation>
    <scope>NUCLEOTIDE SEQUENCE</scope>
    <source>
        <strain evidence="1 3">CBS 304.34</strain>
    </source>
</reference>
<proteinExistence type="predicted"/>
<sequence length="196" mass="22404">MYNFRLYEVVGWEISTSIWRQHGVGWQIKTLSRNTFMESEGVLASCIKTTKHTSVMESLEGSNCLTRSTLGLGGRGFGGGLINNVSGKVPWGRWEIKSHFSAYLWLERVVGSLINNQQDRCTWCWWGVKPDTPDIHGGGGGCGLFFQQGCENGRWSWWGHNEKCDLAMESEEFVACSFNRRHEDARWRRCGFRKGR</sequence>
<dbReference type="AlphaFoldDB" id="A0A6A6YLZ2"/>
<dbReference type="RefSeq" id="XP_033575959.1">
    <property type="nucleotide sequence ID" value="XM_033717454.1"/>
</dbReference>
<gene>
    <name evidence="1 3" type="ORF">BDZ99DRAFT_43467</name>
</gene>
<dbReference type="GeneID" id="54458347"/>
<evidence type="ECO:0000313" key="2">
    <source>
        <dbReference type="Proteomes" id="UP000504636"/>
    </source>
</evidence>
<name>A0A6A6YLZ2_9PEZI</name>
<reference evidence="3" key="2">
    <citation type="submission" date="2020-04" db="EMBL/GenBank/DDBJ databases">
        <authorList>
            <consortium name="NCBI Genome Project"/>
        </authorList>
    </citation>
    <scope>NUCLEOTIDE SEQUENCE</scope>
    <source>
        <strain evidence="3">CBS 304.34</strain>
    </source>
</reference>
<protein>
    <submittedName>
        <fullName evidence="1 3">Uncharacterized protein</fullName>
    </submittedName>
</protein>
<dbReference type="EMBL" id="MU003702">
    <property type="protein sequence ID" value="KAF2808995.1"/>
    <property type="molecule type" value="Genomic_DNA"/>
</dbReference>